<proteinExistence type="predicted"/>
<accession>A0AAD8V8W0</accession>
<protein>
    <submittedName>
        <fullName evidence="2">Uncharacterized protein</fullName>
    </submittedName>
</protein>
<feature type="region of interest" description="Disordered" evidence="1">
    <location>
        <begin position="134"/>
        <end position="155"/>
    </location>
</feature>
<evidence type="ECO:0000313" key="3">
    <source>
        <dbReference type="Proteomes" id="UP001230504"/>
    </source>
</evidence>
<comment type="caution">
    <text evidence="2">The sequence shown here is derived from an EMBL/GenBank/DDBJ whole genome shotgun (WGS) entry which is preliminary data.</text>
</comment>
<feature type="compositionally biased region" description="Basic and acidic residues" evidence="1">
    <location>
        <begin position="89"/>
        <end position="108"/>
    </location>
</feature>
<feature type="region of interest" description="Disordered" evidence="1">
    <location>
        <begin position="88"/>
        <end position="108"/>
    </location>
</feature>
<dbReference type="GeneID" id="85449374"/>
<dbReference type="RefSeq" id="XP_060417055.1">
    <property type="nucleotide sequence ID" value="XM_060565134.1"/>
</dbReference>
<dbReference type="AlphaFoldDB" id="A0AAD8V8W0"/>
<gene>
    <name evidence="2" type="ORF">LY79DRAFT_80815</name>
</gene>
<keyword evidence="3" id="KW-1185">Reference proteome</keyword>
<organism evidence="2 3">
    <name type="scientific">Colletotrichum navitas</name>
    <dbReference type="NCBI Taxonomy" id="681940"/>
    <lineage>
        <taxon>Eukaryota</taxon>
        <taxon>Fungi</taxon>
        <taxon>Dikarya</taxon>
        <taxon>Ascomycota</taxon>
        <taxon>Pezizomycotina</taxon>
        <taxon>Sordariomycetes</taxon>
        <taxon>Hypocreomycetidae</taxon>
        <taxon>Glomerellales</taxon>
        <taxon>Glomerellaceae</taxon>
        <taxon>Colletotrichum</taxon>
        <taxon>Colletotrichum graminicola species complex</taxon>
    </lineage>
</organism>
<sequence>MEFAKRQFGGSAEPLLSPSTSLPRRKLSRASDVLDRKRNRLPGRSAGSSFVGQRLTGVPDGQPGPHVAYQPLLQDPDVWARGWFRNTRSTKERSRSLGPRKGKEEEKGRLCRLRGIRKRDAVCRDRVRNLAHTRAAAAARHHDLRPESSQGSAEV</sequence>
<name>A0AAD8V8W0_9PEZI</name>
<feature type="region of interest" description="Disordered" evidence="1">
    <location>
        <begin position="1"/>
        <end position="67"/>
    </location>
</feature>
<dbReference type="EMBL" id="JAHLJV010000013">
    <property type="protein sequence ID" value="KAK1596136.1"/>
    <property type="molecule type" value="Genomic_DNA"/>
</dbReference>
<evidence type="ECO:0000313" key="2">
    <source>
        <dbReference type="EMBL" id="KAK1596136.1"/>
    </source>
</evidence>
<reference evidence="2" key="1">
    <citation type="submission" date="2021-06" db="EMBL/GenBank/DDBJ databases">
        <title>Comparative genomics, transcriptomics and evolutionary studies reveal genomic signatures of adaptation to plant cell wall in hemibiotrophic fungi.</title>
        <authorList>
            <consortium name="DOE Joint Genome Institute"/>
            <person name="Baroncelli R."/>
            <person name="Diaz J.F."/>
            <person name="Benocci T."/>
            <person name="Peng M."/>
            <person name="Battaglia E."/>
            <person name="Haridas S."/>
            <person name="Andreopoulos W."/>
            <person name="Labutti K."/>
            <person name="Pangilinan J."/>
            <person name="Floch G.L."/>
            <person name="Makela M.R."/>
            <person name="Henrissat B."/>
            <person name="Grigoriev I.V."/>
            <person name="Crouch J.A."/>
            <person name="De Vries R.P."/>
            <person name="Sukno S.A."/>
            <person name="Thon M.R."/>
        </authorList>
    </citation>
    <scope>NUCLEOTIDE SEQUENCE</scope>
    <source>
        <strain evidence="2">CBS 125086</strain>
    </source>
</reference>
<evidence type="ECO:0000256" key="1">
    <source>
        <dbReference type="SAM" id="MobiDB-lite"/>
    </source>
</evidence>
<dbReference type="Proteomes" id="UP001230504">
    <property type="component" value="Unassembled WGS sequence"/>
</dbReference>